<proteinExistence type="predicted"/>
<evidence type="ECO:0000313" key="1">
    <source>
        <dbReference type="EMBL" id="KAI5670377.1"/>
    </source>
</evidence>
<gene>
    <name evidence="1" type="ORF">M9H77_10741</name>
</gene>
<name>A0ACC0BCQ4_CATRO</name>
<dbReference type="EMBL" id="CM044703">
    <property type="protein sequence ID" value="KAI5670377.1"/>
    <property type="molecule type" value="Genomic_DNA"/>
</dbReference>
<accession>A0ACC0BCQ4</accession>
<comment type="caution">
    <text evidence="1">The sequence shown here is derived from an EMBL/GenBank/DDBJ whole genome shotgun (WGS) entry which is preliminary data.</text>
</comment>
<dbReference type="Proteomes" id="UP001060085">
    <property type="component" value="Linkage Group LG03"/>
</dbReference>
<reference evidence="2" key="1">
    <citation type="journal article" date="2023" name="Nat. Plants">
        <title>Single-cell RNA sequencing provides a high-resolution roadmap for understanding the multicellular compartmentation of specialized metabolism.</title>
        <authorList>
            <person name="Sun S."/>
            <person name="Shen X."/>
            <person name="Li Y."/>
            <person name="Li Y."/>
            <person name="Wang S."/>
            <person name="Li R."/>
            <person name="Zhang H."/>
            <person name="Shen G."/>
            <person name="Guo B."/>
            <person name="Wei J."/>
            <person name="Xu J."/>
            <person name="St-Pierre B."/>
            <person name="Chen S."/>
            <person name="Sun C."/>
        </authorList>
    </citation>
    <scope>NUCLEOTIDE SEQUENCE [LARGE SCALE GENOMIC DNA]</scope>
</reference>
<protein>
    <submittedName>
        <fullName evidence="1">Uncharacterized protein</fullName>
    </submittedName>
</protein>
<keyword evidence="2" id="KW-1185">Reference proteome</keyword>
<organism evidence="1 2">
    <name type="scientific">Catharanthus roseus</name>
    <name type="common">Madagascar periwinkle</name>
    <name type="synonym">Vinca rosea</name>
    <dbReference type="NCBI Taxonomy" id="4058"/>
    <lineage>
        <taxon>Eukaryota</taxon>
        <taxon>Viridiplantae</taxon>
        <taxon>Streptophyta</taxon>
        <taxon>Embryophyta</taxon>
        <taxon>Tracheophyta</taxon>
        <taxon>Spermatophyta</taxon>
        <taxon>Magnoliopsida</taxon>
        <taxon>eudicotyledons</taxon>
        <taxon>Gunneridae</taxon>
        <taxon>Pentapetalae</taxon>
        <taxon>asterids</taxon>
        <taxon>lamiids</taxon>
        <taxon>Gentianales</taxon>
        <taxon>Apocynaceae</taxon>
        <taxon>Rauvolfioideae</taxon>
        <taxon>Vinceae</taxon>
        <taxon>Catharanthinae</taxon>
        <taxon>Catharanthus</taxon>
    </lineage>
</organism>
<sequence length="448" mass="48996">MASEDMGLVQAQQRLENGLNHPQLVFQDNFSCGPPPQRRTAVSPIPDPGASKATTRELTGGFIDHHQHHHYFHQPTPTDFRRAMFSSSASAAASSDCARQDNCHNWTAKTRASTTPSGDGSEDDDVDDDDEDDDDNDDENEVEGLALVSVDNNNAINCDNKINSSNNNNSSDKIGNQKSKHLPPFGLKEGNVVGHCGNDGNASEMRNAVTIAEADGEIYYSQYLQGTAEIGANSGQKDIMVVDNGCGFSGRKDGLYLNESGESLRAILSDPLTGALMDDAMILPCGHSFGSGGIQHVLRMKSCYTCSQAVSEDSVSPNFSLRAAVQAFRREEELQVNRAPKRRRERYEQDKGTYGDLVLTDHPKARGVQFPFVVTDRVIIKGNKRTPPRFVGREAVVTTQCLNGWYVVKTLDNAESVKLQYRSLAKVPDHQSPKPPPISSKMAAPNWL</sequence>
<evidence type="ECO:0000313" key="2">
    <source>
        <dbReference type="Proteomes" id="UP001060085"/>
    </source>
</evidence>